<proteinExistence type="predicted"/>
<sequence>MEEGTSNLALIFRVYCKVMNTINPDINIKSLIKDNKGTTTMFQTNLAKFKVAIPKRISWNEISFPESWTLEKASNRDPPQNCILNQITELIDGTVEISFSNQRKKQFSPPRLSDFTSQSPLDLGKIQQKPTLPRISSEFEISGTHENPNGISNPVYKPQDPSSPTPSDMGYNNICVLERSNEKIDKKRLIQMFYS</sequence>
<accession>A0AA88E1F1</accession>
<feature type="region of interest" description="Disordered" evidence="1">
    <location>
        <begin position="141"/>
        <end position="170"/>
    </location>
</feature>
<dbReference type="EMBL" id="BTGU01000268">
    <property type="protein sequence ID" value="GMN65873.1"/>
    <property type="molecule type" value="Genomic_DNA"/>
</dbReference>
<protein>
    <submittedName>
        <fullName evidence="2">Uncharacterized protein</fullName>
    </submittedName>
</protein>
<evidence type="ECO:0000256" key="1">
    <source>
        <dbReference type="SAM" id="MobiDB-lite"/>
    </source>
</evidence>
<keyword evidence="3" id="KW-1185">Reference proteome</keyword>
<comment type="caution">
    <text evidence="2">The sequence shown here is derived from an EMBL/GenBank/DDBJ whole genome shotgun (WGS) entry which is preliminary data.</text>
</comment>
<gene>
    <name evidence="2" type="ORF">TIFTF001_034942</name>
</gene>
<reference evidence="2" key="1">
    <citation type="submission" date="2023-07" db="EMBL/GenBank/DDBJ databases">
        <title>draft genome sequence of fig (Ficus carica).</title>
        <authorList>
            <person name="Takahashi T."/>
            <person name="Nishimura K."/>
        </authorList>
    </citation>
    <scope>NUCLEOTIDE SEQUENCE</scope>
</reference>
<dbReference type="AlphaFoldDB" id="A0AA88E1F1"/>
<evidence type="ECO:0000313" key="2">
    <source>
        <dbReference type="EMBL" id="GMN65873.1"/>
    </source>
</evidence>
<dbReference type="Proteomes" id="UP001187192">
    <property type="component" value="Unassembled WGS sequence"/>
</dbReference>
<organism evidence="2 3">
    <name type="scientific">Ficus carica</name>
    <name type="common">Common fig</name>
    <dbReference type="NCBI Taxonomy" id="3494"/>
    <lineage>
        <taxon>Eukaryota</taxon>
        <taxon>Viridiplantae</taxon>
        <taxon>Streptophyta</taxon>
        <taxon>Embryophyta</taxon>
        <taxon>Tracheophyta</taxon>
        <taxon>Spermatophyta</taxon>
        <taxon>Magnoliopsida</taxon>
        <taxon>eudicotyledons</taxon>
        <taxon>Gunneridae</taxon>
        <taxon>Pentapetalae</taxon>
        <taxon>rosids</taxon>
        <taxon>fabids</taxon>
        <taxon>Rosales</taxon>
        <taxon>Moraceae</taxon>
        <taxon>Ficeae</taxon>
        <taxon>Ficus</taxon>
    </lineage>
</organism>
<evidence type="ECO:0000313" key="3">
    <source>
        <dbReference type="Proteomes" id="UP001187192"/>
    </source>
</evidence>
<name>A0AA88E1F1_FICCA</name>